<sequence>MTGFLLRAVFAGLGLWLASRIVPGVSASGWQSVAIAAVLLGIVNAVVRPVVIVLTLPITLVTLGLFLLVVNAAMLGLVAMVLPGLAVHGFWAGIFGAIVIGIVSWFGHLLLGEAGERD</sequence>
<dbReference type="Proteomes" id="UP000639859">
    <property type="component" value="Unassembled WGS sequence"/>
</dbReference>
<name>A0ABS0SYW0_9CAUL</name>
<keyword evidence="3" id="KW-1185">Reference proteome</keyword>
<proteinExistence type="predicted"/>
<organism evidence="2 3">
    <name type="scientific">Caulobacter hibisci</name>
    <dbReference type="NCBI Taxonomy" id="2035993"/>
    <lineage>
        <taxon>Bacteria</taxon>
        <taxon>Pseudomonadati</taxon>
        <taxon>Pseudomonadota</taxon>
        <taxon>Alphaproteobacteria</taxon>
        <taxon>Caulobacterales</taxon>
        <taxon>Caulobacteraceae</taxon>
        <taxon>Caulobacter</taxon>
    </lineage>
</organism>
<keyword evidence="1" id="KW-0812">Transmembrane</keyword>
<feature type="transmembrane region" description="Helical" evidence="1">
    <location>
        <begin position="58"/>
        <end position="82"/>
    </location>
</feature>
<gene>
    <name evidence="2" type="ORF">I4Q42_13230</name>
</gene>
<accession>A0ABS0SYW0</accession>
<keyword evidence="1" id="KW-0472">Membrane</keyword>
<dbReference type="PANTHER" id="PTHR37309">
    <property type="entry name" value="SLR0284 PROTEIN"/>
    <property type="match status" value="1"/>
</dbReference>
<dbReference type="Pfam" id="PF04020">
    <property type="entry name" value="Phage_holin_4_2"/>
    <property type="match status" value="1"/>
</dbReference>
<dbReference type="PANTHER" id="PTHR37309:SF1">
    <property type="entry name" value="SLR0284 PROTEIN"/>
    <property type="match status" value="1"/>
</dbReference>
<feature type="transmembrane region" description="Helical" evidence="1">
    <location>
        <begin position="88"/>
        <end position="111"/>
    </location>
</feature>
<keyword evidence="1" id="KW-1133">Transmembrane helix</keyword>
<dbReference type="EMBL" id="JADWOX010000008">
    <property type="protein sequence ID" value="MBI1684629.1"/>
    <property type="molecule type" value="Genomic_DNA"/>
</dbReference>
<evidence type="ECO:0000313" key="3">
    <source>
        <dbReference type="Proteomes" id="UP000639859"/>
    </source>
</evidence>
<reference evidence="2 3" key="1">
    <citation type="submission" date="2020-11" db="EMBL/GenBank/DDBJ databases">
        <title>genome sequence of strain KACC 18849.</title>
        <authorList>
            <person name="Gao J."/>
            <person name="Zhang X."/>
        </authorList>
    </citation>
    <scope>NUCLEOTIDE SEQUENCE [LARGE SCALE GENOMIC DNA]</scope>
    <source>
        <strain evidence="2 3">KACC 18849</strain>
    </source>
</reference>
<evidence type="ECO:0000313" key="2">
    <source>
        <dbReference type="EMBL" id="MBI1684629.1"/>
    </source>
</evidence>
<dbReference type="InterPro" id="IPR007165">
    <property type="entry name" value="Phage_holin_4_2"/>
</dbReference>
<dbReference type="RefSeq" id="WP_198576543.1">
    <property type="nucleotide sequence ID" value="NZ_JADWOX010000008.1"/>
</dbReference>
<evidence type="ECO:0000256" key="1">
    <source>
        <dbReference type="SAM" id="Phobius"/>
    </source>
</evidence>
<comment type="caution">
    <text evidence="2">The sequence shown here is derived from an EMBL/GenBank/DDBJ whole genome shotgun (WGS) entry which is preliminary data.</text>
</comment>
<protein>
    <submittedName>
        <fullName evidence="2">Phage holin family protein</fullName>
    </submittedName>
</protein>
<feature type="transmembrane region" description="Helical" evidence="1">
    <location>
        <begin position="30"/>
        <end position="51"/>
    </location>
</feature>